<reference evidence="4" key="1">
    <citation type="submission" date="2021-01" db="UniProtKB">
        <authorList>
            <consortium name="EnsemblPlants"/>
        </authorList>
    </citation>
    <scope>IDENTIFICATION</scope>
</reference>
<accession>A0A7N1A451</accession>
<name>A0A7N1A451_KALFE</name>
<protein>
    <submittedName>
        <fullName evidence="4">Uncharacterized protein</fullName>
    </submittedName>
</protein>
<dbReference type="GO" id="GO:0003676">
    <property type="term" value="F:nucleic acid binding"/>
    <property type="evidence" value="ECO:0007669"/>
    <property type="project" value="InterPro"/>
</dbReference>
<dbReference type="Gene3D" id="1.25.70.10">
    <property type="entry name" value="Transcription termination factor 3, mitochondrial"/>
    <property type="match status" value="3"/>
</dbReference>
<organism evidence="4 5">
    <name type="scientific">Kalanchoe fedtschenkoi</name>
    <name type="common">Lavender scallops</name>
    <name type="synonym">South American air plant</name>
    <dbReference type="NCBI Taxonomy" id="63787"/>
    <lineage>
        <taxon>Eukaryota</taxon>
        <taxon>Viridiplantae</taxon>
        <taxon>Streptophyta</taxon>
        <taxon>Embryophyta</taxon>
        <taxon>Tracheophyta</taxon>
        <taxon>Spermatophyta</taxon>
        <taxon>Magnoliopsida</taxon>
        <taxon>eudicotyledons</taxon>
        <taxon>Gunneridae</taxon>
        <taxon>Pentapetalae</taxon>
        <taxon>Saxifragales</taxon>
        <taxon>Crassulaceae</taxon>
        <taxon>Kalanchoe</taxon>
    </lineage>
</organism>
<dbReference type="PANTHER" id="PTHR13068:SF113">
    <property type="entry name" value="TRANSCRIPTION TERMINATION FACTOR MTEF18, MITOCHONDRIAL"/>
    <property type="match status" value="1"/>
</dbReference>
<dbReference type="InterPro" id="IPR003690">
    <property type="entry name" value="MTERF"/>
</dbReference>
<dbReference type="Pfam" id="PF02536">
    <property type="entry name" value="mTERF"/>
    <property type="match status" value="2"/>
</dbReference>
<evidence type="ECO:0000256" key="1">
    <source>
        <dbReference type="ARBA" id="ARBA00007692"/>
    </source>
</evidence>
<proteinExistence type="inferred from homology"/>
<comment type="similarity">
    <text evidence="1">Belongs to the mTERF family.</text>
</comment>
<keyword evidence="2" id="KW-0805">Transcription regulation</keyword>
<dbReference type="OMA" id="DENVWID"/>
<sequence>MLVRRILRSSLLNTRRAILRRQLSTTSKLPKSLYKFSRDRPRVILEAQKALTDYLHTTRLLPFVYAEQIAINSTFSLSETVSKIDFTPATFCRKFHRFLNYHPVNELQFFYESIGISYSDLGSVLPADKFFITEEFGEFDVACLLFRFGFPWNRLARLYEAQVNIFKMDLKVLSDRLLYFKSEFGFDSAMIVGMCIVFPLLLSGGSEKGSDVELMLDDLKWVFGCFDSGNCEMTDENVWIDTCRKIKVFYDMGCEKGRVESILRRCRDLFRVYSEEELSQKMAYFCRLGVDKMDVVMLIIKCPEIMDFDLQTRDFSVLGFLKHFGMSENEMDSIALKYPYVIGRNKIANLPHVMRALDLQNWFFEKLKNGNHMRMRSYELPDGSEGDNKAYKDGYEKIQFVSRPAFTLSKLEFLHGIGFGENKITIDLLPAVRGTSTELQDRFNCLIDLGAEFSKICKAVVQVPKILNQNPNITIQKVNFLLDEIGLSISYLYRFPAYLSFDLDYRIKPRYRFHEWLEEKGVSSTRYSLSTLISTGEAKYIAYVYRIQPAAPKHYLECFFFRKPSRVS</sequence>
<dbReference type="PANTHER" id="PTHR13068">
    <property type="entry name" value="CGI-12 PROTEIN-RELATED"/>
    <property type="match status" value="1"/>
</dbReference>
<evidence type="ECO:0000313" key="4">
    <source>
        <dbReference type="EnsemblPlants" id="Kaladp0079s0028.1.v1.1.CDS.1"/>
    </source>
</evidence>
<dbReference type="GO" id="GO:0006353">
    <property type="term" value="P:DNA-templated transcription termination"/>
    <property type="evidence" value="ECO:0007669"/>
    <property type="project" value="UniProtKB-KW"/>
</dbReference>
<dbReference type="AlphaFoldDB" id="A0A7N1A451"/>
<dbReference type="InterPro" id="IPR038538">
    <property type="entry name" value="MTERF_sf"/>
</dbReference>
<evidence type="ECO:0000313" key="5">
    <source>
        <dbReference type="Proteomes" id="UP000594263"/>
    </source>
</evidence>
<evidence type="ECO:0000256" key="2">
    <source>
        <dbReference type="ARBA" id="ARBA00022472"/>
    </source>
</evidence>
<keyword evidence="2" id="KW-0806">Transcription termination</keyword>
<dbReference type="EnsemblPlants" id="Kaladp0079s0028.1.v1.1">
    <property type="protein sequence ID" value="Kaladp0079s0028.1.v1.1.CDS.1"/>
    <property type="gene ID" value="Kaladp0079s0028.v1.1"/>
</dbReference>
<keyword evidence="5" id="KW-1185">Reference proteome</keyword>
<keyword evidence="3" id="KW-0809">Transit peptide</keyword>
<dbReference type="Proteomes" id="UP000594263">
    <property type="component" value="Unplaced"/>
</dbReference>
<dbReference type="SMART" id="SM00733">
    <property type="entry name" value="Mterf"/>
    <property type="match status" value="6"/>
</dbReference>
<dbReference type="Gramene" id="Kaladp0079s0028.1.v1.1">
    <property type="protein sequence ID" value="Kaladp0079s0028.1.v1.1.CDS.1"/>
    <property type="gene ID" value="Kaladp0079s0028.v1.1"/>
</dbReference>
<evidence type="ECO:0000256" key="3">
    <source>
        <dbReference type="ARBA" id="ARBA00022946"/>
    </source>
</evidence>
<keyword evidence="2" id="KW-0804">Transcription</keyword>